<dbReference type="PRINTS" id="PR00111">
    <property type="entry name" value="ABHYDROLASE"/>
</dbReference>
<comment type="caution">
    <text evidence="2">The sequence shown here is derived from an EMBL/GenBank/DDBJ whole genome shotgun (WGS) entry which is preliminary data.</text>
</comment>
<sequence>MELQDVHVPTVLGHLRVRRAGSGPALLFWPSLLMDSALWTAQAEYFAGSRQVLLVDPPGHGGSEPLGREFTFEECATCVRQILDHLGLDQVDFVGNSWGGMIGGTFAARHPDRVGAAILMNCTASPAGRRQRLEYGLLTRVARLLGGVRAPLVPSVLKAFLGPTSMRTRPHAVAAIRAALTRINVHSVTWAVTSVVPRRPDQRGLFGLIRTPVLVVAGVEDQTFPVAETRAMADAIPNARFMVLDNAAHLAALEVPETVNTLIDGFLRAQT</sequence>
<dbReference type="RefSeq" id="WP_185004163.1">
    <property type="nucleotide sequence ID" value="NZ_BAAAUI010000004.1"/>
</dbReference>
<evidence type="ECO:0000313" key="2">
    <source>
        <dbReference type="EMBL" id="MBB4678315.1"/>
    </source>
</evidence>
<dbReference type="GO" id="GO:0047570">
    <property type="term" value="F:3-oxoadipate enol-lactonase activity"/>
    <property type="evidence" value="ECO:0007669"/>
    <property type="project" value="UniProtKB-EC"/>
</dbReference>
<reference evidence="2 3" key="1">
    <citation type="submission" date="2020-08" db="EMBL/GenBank/DDBJ databases">
        <title>Sequencing the genomes of 1000 actinobacteria strains.</title>
        <authorList>
            <person name="Klenk H.-P."/>
        </authorList>
    </citation>
    <scope>NUCLEOTIDE SEQUENCE [LARGE SCALE GENOMIC DNA]</scope>
    <source>
        <strain evidence="2 3">DSM 44230</strain>
    </source>
</reference>
<organism evidence="2 3">
    <name type="scientific">Crossiella cryophila</name>
    <dbReference type="NCBI Taxonomy" id="43355"/>
    <lineage>
        <taxon>Bacteria</taxon>
        <taxon>Bacillati</taxon>
        <taxon>Actinomycetota</taxon>
        <taxon>Actinomycetes</taxon>
        <taxon>Pseudonocardiales</taxon>
        <taxon>Pseudonocardiaceae</taxon>
        <taxon>Crossiella</taxon>
    </lineage>
</organism>
<dbReference type="InterPro" id="IPR000639">
    <property type="entry name" value="Epox_hydrolase-like"/>
</dbReference>
<accession>A0A7W7CBZ6</accession>
<dbReference type="EC" id="3.1.1.24" evidence="2"/>
<dbReference type="PANTHER" id="PTHR43798">
    <property type="entry name" value="MONOACYLGLYCEROL LIPASE"/>
    <property type="match status" value="1"/>
</dbReference>
<dbReference type="EMBL" id="JACHMH010000001">
    <property type="protein sequence ID" value="MBB4678315.1"/>
    <property type="molecule type" value="Genomic_DNA"/>
</dbReference>
<dbReference type="PRINTS" id="PR00412">
    <property type="entry name" value="EPOXHYDRLASE"/>
</dbReference>
<dbReference type="InterPro" id="IPR050266">
    <property type="entry name" value="AB_hydrolase_sf"/>
</dbReference>
<dbReference type="Pfam" id="PF00561">
    <property type="entry name" value="Abhydrolase_1"/>
    <property type="match status" value="1"/>
</dbReference>
<dbReference type="Gene3D" id="3.40.50.1820">
    <property type="entry name" value="alpha/beta hydrolase"/>
    <property type="match status" value="1"/>
</dbReference>
<dbReference type="InterPro" id="IPR000073">
    <property type="entry name" value="AB_hydrolase_1"/>
</dbReference>
<name>A0A7W7CBZ6_9PSEU</name>
<protein>
    <submittedName>
        <fullName evidence="2">3-oxoadipate enol-lactonase</fullName>
        <ecNumber evidence="2">3.1.1.24</ecNumber>
    </submittedName>
</protein>
<feature type="domain" description="AB hydrolase-1" evidence="1">
    <location>
        <begin position="24"/>
        <end position="254"/>
    </location>
</feature>
<dbReference type="Proteomes" id="UP000533598">
    <property type="component" value="Unassembled WGS sequence"/>
</dbReference>
<keyword evidence="2" id="KW-0378">Hydrolase</keyword>
<gene>
    <name evidence="2" type="ORF">HNR67_004433</name>
</gene>
<dbReference type="AlphaFoldDB" id="A0A7W7CBZ6"/>
<keyword evidence="3" id="KW-1185">Reference proteome</keyword>
<dbReference type="InterPro" id="IPR029058">
    <property type="entry name" value="AB_hydrolase_fold"/>
</dbReference>
<dbReference type="SUPFAM" id="SSF53474">
    <property type="entry name" value="alpha/beta-Hydrolases"/>
    <property type="match status" value="1"/>
</dbReference>
<proteinExistence type="predicted"/>
<evidence type="ECO:0000259" key="1">
    <source>
        <dbReference type="Pfam" id="PF00561"/>
    </source>
</evidence>
<evidence type="ECO:0000313" key="3">
    <source>
        <dbReference type="Proteomes" id="UP000533598"/>
    </source>
</evidence>